<name>A0AAV7LNI5_PLEWA</name>
<sequence>MCRDSLYAMRVRHELHAAGGAAAAAFIIGRLVHMLLAPVLPLMLASGCRGWQQKWTYAPSPSGNDLRCRPADCWRTPQLPVQS</sequence>
<dbReference type="EMBL" id="JANPWB010000015">
    <property type="protein sequence ID" value="KAJ1092069.1"/>
    <property type="molecule type" value="Genomic_DNA"/>
</dbReference>
<keyword evidence="2" id="KW-1185">Reference proteome</keyword>
<accession>A0AAV7LNI5</accession>
<evidence type="ECO:0000313" key="1">
    <source>
        <dbReference type="EMBL" id="KAJ1092069.1"/>
    </source>
</evidence>
<comment type="caution">
    <text evidence="1">The sequence shown here is derived from an EMBL/GenBank/DDBJ whole genome shotgun (WGS) entry which is preliminary data.</text>
</comment>
<organism evidence="1 2">
    <name type="scientific">Pleurodeles waltl</name>
    <name type="common">Iberian ribbed newt</name>
    <dbReference type="NCBI Taxonomy" id="8319"/>
    <lineage>
        <taxon>Eukaryota</taxon>
        <taxon>Metazoa</taxon>
        <taxon>Chordata</taxon>
        <taxon>Craniata</taxon>
        <taxon>Vertebrata</taxon>
        <taxon>Euteleostomi</taxon>
        <taxon>Amphibia</taxon>
        <taxon>Batrachia</taxon>
        <taxon>Caudata</taxon>
        <taxon>Salamandroidea</taxon>
        <taxon>Salamandridae</taxon>
        <taxon>Pleurodelinae</taxon>
        <taxon>Pleurodeles</taxon>
    </lineage>
</organism>
<proteinExistence type="predicted"/>
<protein>
    <submittedName>
        <fullName evidence="1">Uncharacterized protein</fullName>
    </submittedName>
</protein>
<dbReference type="AlphaFoldDB" id="A0AAV7LNI5"/>
<dbReference type="Proteomes" id="UP001066276">
    <property type="component" value="Chromosome 11"/>
</dbReference>
<evidence type="ECO:0000313" key="2">
    <source>
        <dbReference type="Proteomes" id="UP001066276"/>
    </source>
</evidence>
<gene>
    <name evidence="1" type="ORF">NDU88_005183</name>
</gene>
<reference evidence="1" key="1">
    <citation type="journal article" date="2022" name="bioRxiv">
        <title>Sequencing and chromosome-scale assembly of the giantPleurodeles waltlgenome.</title>
        <authorList>
            <person name="Brown T."/>
            <person name="Elewa A."/>
            <person name="Iarovenko S."/>
            <person name="Subramanian E."/>
            <person name="Araus A.J."/>
            <person name="Petzold A."/>
            <person name="Susuki M."/>
            <person name="Suzuki K.-i.T."/>
            <person name="Hayashi T."/>
            <person name="Toyoda A."/>
            <person name="Oliveira C."/>
            <person name="Osipova E."/>
            <person name="Leigh N.D."/>
            <person name="Simon A."/>
            <person name="Yun M.H."/>
        </authorList>
    </citation>
    <scope>NUCLEOTIDE SEQUENCE</scope>
    <source>
        <strain evidence="1">20211129_DDA</strain>
        <tissue evidence="1">Liver</tissue>
    </source>
</reference>